<dbReference type="Proteomes" id="UP000242875">
    <property type="component" value="Unassembled WGS sequence"/>
</dbReference>
<dbReference type="EMBL" id="MVBO01000004">
    <property type="protein sequence ID" value="OZJ06323.1"/>
    <property type="molecule type" value="Genomic_DNA"/>
</dbReference>
<evidence type="ECO:0000313" key="3">
    <source>
        <dbReference type="Proteomes" id="UP000242875"/>
    </source>
</evidence>
<comment type="caution">
    <text evidence="2">The sequence shown here is derived from an EMBL/GenBank/DDBJ whole genome shotgun (WGS) entry which is preliminary data.</text>
</comment>
<dbReference type="AlphaFoldDB" id="A0A261Y6V9"/>
<evidence type="ECO:0000313" key="2">
    <source>
        <dbReference type="EMBL" id="OZJ06323.1"/>
    </source>
</evidence>
<reference evidence="2 3" key="1">
    <citation type="journal article" date="2017" name="Mycologia">
        <title>Bifiguratus adelaidae, gen. et sp. nov., a new member of Mucoromycotina in endophytic and soil-dwelling habitats.</title>
        <authorList>
            <person name="Torres-Cruz T.J."/>
            <person name="Billingsley Tobias T.L."/>
            <person name="Almatruk M."/>
            <person name="Hesse C."/>
            <person name="Kuske C.R."/>
            <person name="Desiro A."/>
            <person name="Benucci G.M."/>
            <person name="Bonito G."/>
            <person name="Stajich J.E."/>
            <person name="Dunlap C."/>
            <person name="Arnold A.E."/>
            <person name="Porras-Alfaro A."/>
        </authorList>
    </citation>
    <scope>NUCLEOTIDE SEQUENCE [LARGE SCALE GENOMIC DNA]</scope>
    <source>
        <strain evidence="2 3">AZ0501</strain>
    </source>
</reference>
<evidence type="ECO:0000256" key="1">
    <source>
        <dbReference type="SAM" id="MobiDB-lite"/>
    </source>
</evidence>
<organism evidence="2 3">
    <name type="scientific">Bifiguratus adelaidae</name>
    <dbReference type="NCBI Taxonomy" id="1938954"/>
    <lineage>
        <taxon>Eukaryota</taxon>
        <taxon>Fungi</taxon>
        <taxon>Fungi incertae sedis</taxon>
        <taxon>Mucoromycota</taxon>
        <taxon>Mucoromycotina</taxon>
        <taxon>Endogonomycetes</taxon>
        <taxon>Endogonales</taxon>
        <taxon>Endogonales incertae sedis</taxon>
        <taxon>Bifiguratus</taxon>
    </lineage>
</organism>
<accession>A0A261Y6V9</accession>
<protein>
    <submittedName>
        <fullName evidence="2">Uncharacterized protein</fullName>
    </submittedName>
</protein>
<feature type="region of interest" description="Disordered" evidence="1">
    <location>
        <begin position="73"/>
        <end position="115"/>
    </location>
</feature>
<sequence length="224" mass="25142">MLQDDNVGKGKRVTVVTRAQHLKHVATGNDVTTACKEALRDSLESHRIWPIQVYGYDVQPGRSWTFSTPAPRKSRLYPLSPRNPTTAHGLADLDDFEPSYDIDQTPPGMPKQSVDEQGLPKAQQSQSIAYIQALLLRYPSSISACRGKWTIRVEQVDADRMAHLWGGMERWCQEVEIPCIHAISEASQIHVFCAYLDKDRTREALQTFLVGMGCGEAVKSMVWS</sequence>
<name>A0A261Y6V9_9FUNG</name>
<keyword evidence="3" id="KW-1185">Reference proteome</keyword>
<proteinExistence type="predicted"/>
<gene>
    <name evidence="2" type="ORF">BZG36_00700</name>
</gene>